<evidence type="ECO:0000256" key="5">
    <source>
        <dbReference type="ARBA" id="ARBA00023040"/>
    </source>
</evidence>
<feature type="compositionally biased region" description="Basic and acidic residues" evidence="9">
    <location>
        <begin position="112"/>
        <end position="126"/>
    </location>
</feature>
<keyword evidence="5" id="KW-0297">G-protein coupled receptor</keyword>
<evidence type="ECO:0000256" key="9">
    <source>
        <dbReference type="SAM" id="MobiDB-lite"/>
    </source>
</evidence>
<dbReference type="PRINTS" id="PR00237">
    <property type="entry name" value="GPCRRHODOPSN"/>
</dbReference>
<evidence type="ECO:0000313" key="13">
    <source>
        <dbReference type="Proteomes" id="UP000051574"/>
    </source>
</evidence>
<feature type="region of interest" description="Disordered" evidence="9">
    <location>
        <begin position="100"/>
        <end position="165"/>
    </location>
</feature>
<keyword evidence="7 12" id="KW-0675">Receptor</keyword>
<evidence type="ECO:0000256" key="1">
    <source>
        <dbReference type="ARBA" id="ARBA00004141"/>
    </source>
</evidence>
<evidence type="ECO:0000256" key="6">
    <source>
        <dbReference type="ARBA" id="ARBA00023136"/>
    </source>
</evidence>
<evidence type="ECO:0000313" key="12">
    <source>
        <dbReference type="EMBL" id="KRT84914.1"/>
    </source>
</evidence>
<dbReference type="Proteomes" id="UP000051574">
    <property type="component" value="Unassembled WGS sequence"/>
</dbReference>
<comment type="subcellular location">
    <subcellularLocation>
        <location evidence="1">Membrane</location>
        <topology evidence="1">Multi-pass membrane protein</topology>
    </subcellularLocation>
</comment>
<dbReference type="InterPro" id="IPR000276">
    <property type="entry name" value="GPCR_Rhodpsn"/>
</dbReference>
<evidence type="ECO:0000256" key="3">
    <source>
        <dbReference type="ARBA" id="ARBA00022692"/>
    </source>
</evidence>
<keyword evidence="6 10" id="KW-0472">Membrane</keyword>
<dbReference type="GO" id="GO:0008188">
    <property type="term" value="F:neuropeptide receptor activity"/>
    <property type="evidence" value="ECO:0007669"/>
    <property type="project" value="TreeGrafter"/>
</dbReference>
<keyword evidence="3 10" id="KW-0812">Transmembrane</keyword>
<dbReference type="AlphaFoldDB" id="A0A0T6BC46"/>
<evidence type="ECO:0000256" key="10">
    <source>
        <dbReference type="SAM" id="Phobius"/>
    </source>
</evidence>
<reference evidence="12 13" key="1">
    <citation type="submission" date="2015-09" db="EMBL/GenBank/DDBJ databases">
        <title>Draft genome of the scarab beetle Oryctes borbonicus.</title>
        <authorList>
            <person name="Meyer J.M."/>
            <person name="Markov G.V."/>
            <person name="Baskaran P."/>
            <person name="Herrmann M."/>
            <person name="Sommer R.J."/>
            <person name="Roedelsperger C."/>
        </authorList>
    </citation>
    <scope>NUCLEOTIDE SEQUENCE [LARGE SCALE GENOMIC DNA]</scope>
    <source>
        <strain evidence="12">OB123</strain>
        <tissue evidence="12">Whole animal</tissue>
    </source>
</reference>
<evidence type="ECO:0000256" key="8">
    <source>
        <dbReference type="ARBA" id="ARBA00023224"/>
    </source>
</evidence>
<proteinExistence type="inferred from homology"/>
<comment type="similarity">
    <text evidence="2">Belongs to the G-protein coupled receptor 1 family.</text>
</comment>
<evidence type="ECO:0000256" key="4">
    <source>
        <dbReference type="ARBA" id="ARBA00022989"/>
    </source>
</evidence>
<feature type="compositionally biased region" description="Basic and acidic residues" evidence="9">
    <location>
        <begin position="148"/>
        <end position="159"/>
    </location>
</feature>
<gene>
    <name evidence="12" type="ORF">AMK59_1669</name>
</gene>
<protein>
    <submittedName>
        <fullName evidence="12">G protein-coupled receptor</fullName>
    </submittedName>
</protein>
<evidence type="ECO:0000256" key="7">
    <source>
        <dbReference type="ARBA" id="ARBA00023170"/>
    </source>
</evidence>
<evidence type="ECO:0000256" key="2">
    <source>
        <dbReference type="ARBA" id="ARBA00010663"/>
    </source>
</evidence>
<keyword evidence="8" id="KW-0807">Transducer</keyword>
<dbReference type="PANTHER" id="PTHR24243">
    <property type="entry name" value="G-PROTEIN COUPLED RECEPTOR"/>
    <property type="match status" value="1"/>
</dbReference>
<dbReference type="EMBL" id="LJIG01002026">
    <property type="protein sequence ID" value="KRT84914.1"/>
    <property type="molecule type" value="Genomic_DNA"/>
</dbReference>
<dbReference type="PROSITE" id="PS50262">
    <property type="entry name" value="G_PROTEIN_RECEP_F1_2"/>
    <property type="match status" value="1"/>
</dbReference>
<keyword evidence="4 10" id="KW-1133">Transmembrane helix</keyword>
<dbReference type="SUPFAM" id="SSF81321">
    <property type="entry name" value="Family A G protein-coupled receptor-like"/>
    <property type="match status" value="1"/>
</dbReference>
<organism evidence="12 13">
    <name type="scientific">Oryctes borbonicus</name>
    <dbReference type="NCBI Taxonomy" id="1629725"/>
    <lineage>
        <taxon>Eukaryota</taxon>
        <taxon>Metazoa</taxon>
        <taxon>Ecdysozoa</taxon>
        <taxon>Arthropoda</taxon>
        <taxon>Hexapoda</taxon>
        <taxon>Insecta</taxon>
        <taxon>Pterygota</taxon>
        <taxon>Neoptera</taxon>
        <taxon>Endopterygota</taxon>
        <taxon>Coleoptera</taxon>
        <taxon>Polyphaga</taxon>
        <taxon>Scarabaeiformia</taxon>
        <taxon>Scarabaeidae</taxon>
        <taxon>Dynastinae</taxon>
        <taxon>Oryctes</taxon>
    </lineage>
</organism>
<dbReference type="InterPro" id="IPR017452">
    <property type="entry name" value="GPCR_Rhodpsn_7TM"/>
</dbReference>
<comment type="caution">
    <text evidence="12">The sequence shown here is derived from an EMBL/GenBank/DDBJ whole genome shotgun (WGS) entry which is preliminary data.</text>
</comment>
<evidence type="ECO:0000259" key="11">
    <source>
        <dbReference type="PROSITE" id="PS50262"/>
    </source>
</evidence>
<dbReference type="Gene3D" id="1.20.1070.10">
    <property type="entry name" value="Rhodopsin 7-helix transmembrane proteins"/>
    <property type="match status" value="1"/>
</dbReference>
<feature type="non-terminal residue" evidence="12">
    <location>
        <position position="1"/>
    </location>
</feature>
<dbReference type="GO" id="GO:0005886">
    <property type="term" value="C:plasma membrane"/>
    <property type="evidence" value="ECO:0007669"/>
    <property type="project" value="TreeGrafter"/>
</dbReference>
<accession>A0A0T6BC46</accession>
<sequence length="300" mass="33838">VNSREAVAVVVAFFICWAPFHAQRLIATYVKAPADGNTNDSIPLKIYEISTYISGILYYVSTTINPLLYNIMSNKFREAFKETFARCCLVPKRRHRGPLQRSYSVLSRSTQRRPESSDSGRDDPSQHTHTILIRRNSLDGNNGAITNEGRRSLNKKSPEKSGSLDSDREAVTFTWIANRSDVEMTMASKIDFENIQPGTRLVAVHVSSLPPTKLNKFLRFFRCIAKKTLLDENRRLSSYYMTSISPANKGDKSTIELESSPNKYDSYSFTSGEISNSSLKKVDQALLQDELAIYINATLK</sequence>
<feature type="domain" description="G-protein coupled receptors family 1 profile" evidence="11">
    <location>
        <begin position="1"/>
        <end position="69"/>
    </location>
</feature>
<feature type="transmembrane region" description="Helical" evidence="10">
    <location>
        <begin position="46"/>
        <end position="68"/>
    </location>
</feature>
<dbReference type="PANTHER" id="PTHR24243:SF208">
    <property type="entry name" value="PYROKININ-1 RECEPTOR"/>
    <property type="match status" value="1"/>
</dbReference>
<name>A0A0T6BC46_9SCAR</name>
<keyword evidence="13" id="KW-1185">Reference proteome</keyword>
<dbReference type="OrthoDB" id="5962705at2759"/>